<dbReference type="EMBL" id="LAZR01005161">
    <property type="protein sequence ID" value="KKN02322.1"/>
    <property type="molecule type" value="Genomic_DNA"/>
</dbReference>
<name>A0A0F9MSJ0_9ZZZZ</name>
<sequence length="70" mass="8165">MDKEIKTDDKEFGKWIANISISNKLIVNQYERGCIIKENDKNIERKSYPLGTQAKVLARIINNYHQNGKK</sequence>
<protein>
    <submittedName>
        <fullName evidence="1">Uncharacterized protein</fullName>
    </submittedName>
</protein>
<evidence type="ECO:0000313" key="1">
    <source>
        <dbReference type="EMBL" id="KKN02322.1"/>
    </source>
</evidence>
<organism evidence="1">
    <name type="scientific">marine sediment metagenome</name>
    <dbReference type="NCBI Taxonomy" id="412755"/>
    <lineage>
        <taxon>unclassified sequences</taxon>
        <taxon>metagenomes</taxon>
        <taxon>ecological metagenomes</taxon>
    </lineage>
</organism>
<proteinExistence type="predicted"/>
<gene>
    <name evidence="1" type="ORF">LCGC14_1118770</name>
</gene>
<comment type="caution">
    <text evidence="1">The sequence shown here is derived from an EMBL/GenBank/DDBJ whole genome shotgun (WGS) entry which is preliminary data.</text>
</comment>
<dbReference type="AlphaFoldDB" id="A0A0F9MSJ0"/>
<reference evidence="1" key="1">
    <citation type="journal article" date="2015" name="Nature">
        <title>Complex archaea that bridge the gap between prokaryotes and eukaryotes.</title>
        <authorList>
            <person name="Spang A."/>
            <person name="Saw J.H."/>
            <person name="Jorgensen S.L."/>
            <person name="Zaremba-Niedzwiedzka K."/>
            <person name="Martijn J."/>
            <person name="Lind A.E."/>
            <person name="van Eijk R."/>
            <person name="Schleper C."/>
            <person name="Guy L."/>
            <person name="Ettema T.J."/>
        </authorList>
    </citation>
    <scope>NUCLEOTIDE SEQUENCE</scope>
</reference>
<accession>A0A0F9MSJ0</accession>